<dbReference type="GO" id="GO:0005737">
    <property type="term" value="C:cytoplasm"/>
    <property type="evidence" value="ECO:0007669"/>
    <property type="project" value="TreeGrafter"/>
</dbReference>
<dbReference type="GO" id="GO:0004326">
    <property type="term" value="F:tetrahydrofolylpolyglutamate synthase activity"/>
    <property type="evidence" value="ECO:0007669"/>
    <property type="project" value="UniProtKB-EC"/>
</dbReference>
<evidence type="ECO:0000256" key="6">
    <source>
        <dbReference type="ARBA" id="ARBA00013023"/>
    </source>
</evidence>
<feature type="domain" description="Mur ligase C-terminal" evidence="23">
    <location>
        <begin position="283"/>
        <end position="400"/>
    </location>
</feature>
<dbReference type="EC" id="6.3.2.17" evidence="7"/>
<dbReference type="InterPro" id="IPR013221">
    <property type="entry name" value="Mur_ligase_cen"/>
</dbReference>
<evidence type="ECO:0000256" key="9">
    <source>
        <dbReference type="ARBA" id="ARBA00022598"/>
    </source>
</evidence>
<evidence type="ECO:0000256" key="13">
    <source>
        <dbReference type="ARBA" id="ARBA00022842"/>
    </source>
</evidence>
<evidence type="ECO:0000256" key="1">
    <source>
        <dbReference type="ARBA" id="ARBA00001946"/>
    </source>
</evidence>
<dbReference type="PANTHER" id="PTHR11136:SF0">
    <property type="entry name" value="DIHYDROFOLATE SYNTHETASE-RELATED"/>
    <property type="match status" value="1"/>
</dbReference>
<evidence type="ECO:0000256" key="12">
    <source>
        <dbReference type="ARBA" id="ARBA00022840"/>
    </source>
</evidence>
<evidence type="ECO:0000256" key="16">
    <source>
        <dbReference type="ARBA" id="ARBA00030592"/>
    </source>
</evidence>
<dbReference type="EMBL" id="DXCV01000017">
    <property type="protein sequence ID" value="HIY87434.1"/>
    <property type="molecule type" value="Genomic_DNA"/>
</dbReference>
<organism evidence="25 26">
    <name type="scientific">Candidatus Bacteroides pullicola</name>
    <dbReference type="NCBI Taxonomy" id="2838475"/>
    <lineage>
        <taxon>Bacteria</taxon>
        <taxon>Pseudomonadati</taxon>
        <taxon>Bacteroidota</taxon>
        <taxon>Bacteroidia</taxon>
        <taxon>Bacteroidales</taxon>
        <taxon>Bacteroidaceae</taxon>
        <taxon>Bacteroides</taxon>
    </lineage>
</organism>
<comment type="pathway">
    <text evidence="3">Cofactor biosynthesis; tetrahydrofolate biosynthesis; 7,8-dihydrofolate from 2-amino-4-hydroxy-6-hydroxymethyl-7,8-dihydropteridine diphosphate and 4-aminobenzoate: step 2/2.</text>
</comment>
<evidence type="ECO:0000256" key="8">
    <source>
        <dbReference type="ARBA" id="ARBA00019357"/>
    </source>
</evidence>
<protein>
    <recommendedName>
        <fullName evidence="8">Dihydrofolate synthase/folylpolyglutamate synthase</fullName>
        <ecNumber evidence="6">6.3.2.12</ecNumber>
        <ecNumber evidence="7">6.3.2.17</ecNumber>
    </recommendedName>
    <alternativeName>
        <fullName evidence="17">Folylpoly-gamma-glutamate synthetase-dihydrofolate synthetase</fullName>
    </alternativeName>
    <alternativeName>
        <fullName evidence="15">Folylpolyglutamate synthetase</fullName>
    </alternativeName>
    <alternativeName>
        <fullName evidence="16">Tetrahydrofolylpolyglutamate synthase</fullName>
    </alternativeName>
</protein>
<comment type="catalytic activity">
    <reaction evidence="21">
        <text>7,8-dihydropteroate + L-glutamate + ATP = 7,8-dihydrofolate + ADP + phosphate + H(+)</text>
        <dbReference type="Rhea" id="RHEA:23584"/>
        <dbReference type="ChEBI" id="CHEBI:15378"/>
        <dbReference type="ChEBI" id="CHEBI:17839"/>
        <dbReference type="ChEBI" id="CHEBI:29985"/>
        <dbReference type="ChEBI" id="CHEBI:30616"/>
        <dbReference type="ChEBI" id="CHEBI:43474"/>
        <dbReference type="ChEBI" id="CHEBI:57451"/>
        <dbReference type="ChEBI" id="CHEBI:456216"/>
        <dbReference type="EC" id="6.3.2.12"/>
    </reaction>
</comment>
<proteinExistence type="inferred from homology"/>
<sequence length="417" mass="46264">MDYQATLDYLYNSAPMFQQVGAGAYKEGLANTWALDEHLGHPHRSYRTIHIAGTNGKGSCSHTLAAILQEAGYRVGLYTSPHLLDFRERIRVNGQPVPEEYVIRFVEKERAFFEPLHPSFFELTTAMAFRYFADAGVDVAVVEVGLGGRLDCTNIIRPDLCIITNISLDHVQFLGDTLAKIAGEKAGIIKPGIPVVIGEATPETRPVFARRAEETGAPIHFAEEEAVRDYPDMEFELKGLYQAKNRRTLLAALPLLQEAGYRIREEHIRNGFARVTELTGLMGRWQKLQEHPMLVCDTGHNVGGIQYIAEQLRRQTCRQLHIVIGMVNDKDVRGALALLPHEAVYYFTQASVKRALPAEQLARLAAEAGLEGEVYPDVASAVRAAQEKSLPEDFIFVGGSTFIVADLLAGRDALNLH</sequence>
<gene>
    <name evidence="25" type="ORF">H9824_01860</name>
</gene>
<comment type="cofactor">
    <cofactor evidence="1">
        <name>Mg(2+)</name>
        <dbReference type="ChEBI" id="CHEBI:18420"/>
    </cofactor>
</comment>
<evidence type="ECO:0000256" key="14">
    <source>
        <dbReference type="ARBA" id="ARBA00022909"/>
    </source>
</evidence>
<dbReference type="Pfam" id="PF02875">
    <property type="entry name" value="Mur_ligase_C"/>
    <property type="match status" value="1"/>
</dbReference>
<dbReference type="PIRSF" id="PIRSF001563">
    <property type="entry name" value="Folylpolyglu_synth"/>
    <property type="match status" value="1"/>
</dbReference>
<keyword evidence="12 22" id="KW-0067">ATP-binding</keyword>
<evidence type="ECO:0000256" key="21">
    <source>
        <dbReference type="ARBA" id="ARBA00049161"/>
    </source>
</evidence>
<dbReference type="Pfam" id="PF08245">
    <property type="entry name" value="Mur_ligase_M"/>
    <property type="match status" value="1"/>
</dbReference>
<dbReference type="NCBIfam" id="TIGR01499">
    <property type="entry name" value="folC"/>
    <property type="match status" value="1"/>
</dbReference>
<dbReference type="InterPro" id="IPR001645">
    <property type="entry name" value="Folylpolyglutamate_synth"/>
</dbReference>
<keyword evidence="10" id="KW-0479">Metal-binding</keyword>
<comment type="catalytic activity">
    <reaction evidence="20">
        <text>(6R)-5,10-methylenetetrahydrofolyl-(gamma-L-Glu)(n) + L-glutamate + ATP = (6R)-5,10-methylenetetrahydrofolyl-(gamma-L-Glu)(n+1) + ADP + phosphate + H(+)</text>
        <dbReference type="Rhea" id="RHEA:51912"/>
        <dbReference type="Rhea" id="RHEA-COMP:13257"/>
        <dbReference type="Rhea" id="RHEA-COMP:13258"/>
        <dbReference type="ChEBI" id="CHEBI:15378"/>
        <dbReference type="ChEBI" id="CHEBI:29985"/>
        <dbReference type="ChEBI" id="CHEBI:30616"/>
        <dbReference type="ChEBI" id="CHEBI:43474"/>
        <dbReference type="ChEBI" id="CHEBI:136572"/>
        <dbReference type="ChEBI" id="CHEBI:456216"/>
        <dbReference type="EC" id="6.3.2.17"/>
    </reaction>
</comment>
<comment type="caution">
    <text evidence="25">The sequence shown here is derived from an EMBL/GenBank/DDBJ whole genome shotgun (WGS) entry which is preliminary data.</text>
</comment>
<evidence type="ECO:0000256" key="20">
    <source>
        <dbReference type="ARBA" id="ARBA00049035"/>
    </source>
</evidence>
<evidence type="ECO:0000259" key="23">
    <source>
        <dbReference type="Pfam" id="PF02875"/>
    </source>
</evidence>
<evidence type="ECO:0000256" key="7">
    <source>
        <dbReference type="ARBA" id="ARBA00013025"/>
    </source>
</evidence>
<dbReference type="Proteomes" id="UP000886851">
    <property type="component" value="Unassembled WGS sequence"/>
</dbReference>
<evidence type="ECO:0000313" key="25">
    <source>
        <dbReference type="EMBL" id="HIY87434.1"/>
    </source>
</evidence>
<evidence type="ECO:0000256" key="4">
    <source>
        <dbReference type="ARBA" id="ARBA00005150"/>
    </source>
</evidence>
<accession>A0A9D1ZFJ1</accession>
<reference evidence="25" key="1">
    <citation type="journal article" date="2021" name="PeerJ">
        <title>Extensive microbial diversity within the chicken gut microbiome revealed by metagenomics and culture.</title>
        <authorList>
            <person name="Gilroy R."/>
            <person name="Ravi A."/>
            <person name="Getino M."/>
            <person name="Pursley I."/>
            <person name="Horton D.L."/>
            <person name="Alikhan N.F."/>
            <person name="Baker D."/>
            <person name="Gharbi K."/>
            <person name="Hall N."/>
            <person name="Watson M."/>
            <person name="Adriaenssens E.M."/>
            <person name="Foster-Nyarko E."/>
            <person name="Jarju S."/>
            <person name="Secka A."/>
            <person name="Antonio M."/>
            <person name="Oren A."/>
            <person name="Chaudhuri R.R."/>
            <person name="La Ragione R."/>
            <person name="Hildebrand F."/>
            <person name="Pallen M.J."/>
        </authorList>
    </citation>
    <scope>NUCLEOTIDE SEQUENCE</scope>
    <source>
        <strain evidence="25">Gambia2-208</strain>
    </source>
</reference>
<keyword evidence="9 22" id="KW-0436">Ligase</keyword>
<dbReference type="Gene3D" id="3.40.1190.10">
    <property type="entry name" value="Mur-like, catalytic domain"/>
    <property type="match status" value="1"/>
</dbReference>
<evidence type="ECO:0000256" key="19">
    <source>
        <dbReference type="ARBA" id="ARBA00047808"/>
    </source>
</evidence>
<comment type="catalytic activity">
    <reaction evidence="19">
        <text>10-formyltetrahydrofolyl-(gamma-L-Glu)(n) + L-glutamate + ATP = 10-formyltetrahydrofolyl-(gamma-L-Glu)(n+1) + ADP + phosphate + H(+)</text>
        <dbReference type="Rhea" id="RHEA:51904"/>
        <dbReference type="Rhea" id="RHEA-COMP:13088"/>
        <dbReference type="Rhea" id="RHEA-COMP:14300"/>
        <dbReference type="ChEBI" id="CHEBI:15378"/>
        <dbReference type="ChEBI" id="CHEBI:29985"/>
        <dbReference type="ChEBI" id="CHEBI:30616"/>
        <dbReference type="ChEBI" id="CHEBI:43474"/>
        <dbReference type="ChEBI" id="CHEBI:134413"/>
        <dbReference type="ChEBI" id="CHEBI:456216"/>
        <dbReference type="EC" id="6.3.2.17"/>
    </reaction>
</comment>
<dbReference type="GO" id="GO:0005524">
    <property type="term" value="F:ATP binding"/>
    <property type="evidence" value="ECO:0007669"/>
    <property type="project" value="UniProtKB-KW"/>
</dbReference>
<evidence type="ECO:0000256" key="3">
    <source>
        <dbReference type="ARBA" id="ARBA00004799"/>
    </source>
</evidence>
<dbReference type="InterPro" id="IPR036615">
    <property type="entry name" value="Mur_ligase_C_dom_sf"/>
</dbReference>
<dbReference type="InterPro" id="IPR018109">
    <property type="entry name" value="Folylpolyglutamate_synth_CS"/>
</dbReference>
<keyword evidence="14" id="KW-0289">Folate biosynthesis</keyword>
<dbReference type="SUPFAM" id="SSF53244">
    <property type="entry name" value="MurD-like peptide ligases, peptide-binding domain"/>
    <property type="match status" value="1"/>
</dbReference>
<keyword evidence="11 22" id="KW-0547">Nucleotide-binding</keyword>
<dbReference type="AlphaFoldDB" id="A0A9D1ZFJ1"/>
<keyword evidence="13" id="KW-0460">Magnesium</keyword>
<dbReference type="InterPro" id="IPR004101">
    <property type="entry name" value="Mur_ligase_C"/>
</dbReference>
<dbReference type="GO" id="GO:0008841">
    <property type="term" value="F:dihydrofolate synthase activity"/>
    <property type="evidence" value="ECO:0007669"/>
    <property type="project" value="UniProtKB-EC"/>
</dbReference>
<dbReference type="InterPro" id="IPR036565">
    <property type="entry name" value="Mur-like_cat_sf"/>
</dbReference>
<dbReference type="Gene3D" id="3.90.190.20">
    <property type="entry name" value="Mur ligase, C-terminal domain"/>
    <property type="match status" value="1"/>
</dbReference>
<dbReference type="PROSITE" id="PS01012">
    <property type="entry name" value="FOLYLPOLYGLU_SYNT_2"/>
    <property type="match status" value="1"/>
</dbReference>
<dbReference type="PANTHER" id="PTHR11136">
    <property type="entry name" value="FOLYLPOLYGLUTAMATE SYNTHASE-RELATED"/>
    <property type="match status" value="1"/>
</dbReference>
<comment type="similarity">
    <text evidence="5 22">Belongs to the folylpolyglutamate synthase family.</text>
</comment>
<comment type="catalytic activity">
    <reaction evidence="18">
        <text>(6S)-5,6,7,8-tetrahydrofolyl-(gamma-L-Glu)(n) + L-glutamate + ATP = (6S)-5,6,7,8-tetrahydrofolyl-(gamma-L-Glu)(n+1) + ADP + phosphate + H(+)</text>
        <dbReference type="Rhea" id="RHEA:10580"/>
        <dbReference type="Rhea" id="RHEA-COMP:14738"/>
        <dbReference type="Rhea" id="RHEA-COMP:14740"/>
        <dbReference type="ChEBI" id="CHEBI:15378"/>
        <dbReference type="ChEBI" id="CHEBI:29985"/>
        <dbReference type="ChEBI" id="CHEBI:30616"/>
        <dbReference type="ChEBI" id="CHEBI:43474"/>
        <dbReference type="ChEBI" id="CHEBI:141005"/>
        <dbReference type="ChEBI" id="CHEBI:456216"/>
        <dbReference type="EC" id="6.3.2.17"/>
    </reaction>
</comment>
<evidence type="ECO:0000313" key="26">
    <source>
        <dbReference type="Proteomes" id="UP000886851"/>
    </source>
</evidence>
<dbReference type="FunFam" id="3.40.1190.10:FF:000011">
    <property type="entry name" value="Folylpolyglutamate synthase/dihydrofolate synthase"/>
    <property type="match status" value="1"/>
</dbReference>
<dbReference type="GO" id="GO:0046656">
    <property type="term" value="P:folic acid biosynthetic process"/>
    <property type="evidence" value="ECO:0007669"/>
    <property type="project" value="UniProtKB-KW"/>
</dbReference>
<comment type="pathway">
    <text evidence="4">Cofactor biosynthesis; tetrahydrofolylpolyglutamate biosynthesis.</text>
</comment>
<feature type="domain" description="Mur ligase central" evidence="24">
    <location>
        <begin position="51"/>
        <end position="190"/>
    </location>
</feature>
<comment type="function">
    <text evidence="2">Functions in two distinct reactions of the de novo folate biosynthetic pathway. Catalyzes the addition of a glutamate residue to dihydropteroate (7,8-dihydropteroate or H2Pte) to form dihydrofolate (7,8-dihydrofolate monoglutamate or H2Pte-Glu). Also catalyzes successive additions of L-glutamate to tetrahydrofolate or 10-formyltetrahydrofolate or 5,10-methylenetetrahydrofolate, leading to folylpolyglutamate derivatives.</text>
</comment>
<evidence type="ECO:0000256" key="11">
    <source>
        <dbReference type="ARBA" id="ARBA00022741"/>
    </source>
</evidence>
<evidence type="ECO:0000256" key="10">
    <source>
        <dbReference type="ARBA" id="ARBA00022723"/>
    </source>
</evidence>
<evidence type="ECO:0000256" key="17">
    <source>
        <dbReference type="ARBA" id="ARBA00032510"/>
    </source>
</evidence>
<dbReference type="SUPFAM" id="SSF53623">
    <property type="entry name" value="MurD-like peptide ligases, catalytic domain"/>
    <property type="match status" value="1"/>
</dbReference>
<evidence type="ECO:0000259" key="24">
    <source>
        <dbReference type="Pfam" id="PF08245"/>
    </source>
</evidence>
<reference evidence="25" key="2">
    <citation type="submission" date="2021-04" db="EMBL/GenBank/DDBJ databases">
        <authorList>
            <person name="Gilroy R."/>
        </authorList>
    </citation>
    <scope>NUCLEOTIDE SEQUENCE</scope>
    <source>
        <strain evidence="25">Gambia2-208</strain>
    </source>
</reference>
<evidence type="ECO:0000256" key="2">
    <source>
        <dbReference type="ARBA" id="ARBA00002714"/>
    </source>
</evidence>
<dbReference type="GO" id="GO:0046872">
    <property type="term" value="F:metal ion binding"/>
    <property type="evidence" value="ECO:0007669"/>
    <property type="project" value="UniProtKB-KW"/>
</dbReference>
<dbReference type="EC" id="6.3.2.12" evidence="6"/>
<evidence type="ECO:0000256" key="5">
    <source>
        <dbReference type="ARBA" id="ARBA00008276"/>
    </source>
</evidence>
<name>A0A9D1ZFJ1_9BACE</name>
<evidence type="ECO:0000256" key="22">
    <source>
        <dbReference type="PIRNR" id="PIRNR001563"/>
    </source>
</evidence>
<evidence type="ECO:0000256" key="18">
    <source>
        <dbReference type="ARBA" id="ARBA00047493"/>
    </source>
</evidence>
<evidence type="ECO:0000256" key="15">
    <source>
        <dbReference type="ARBA" id="ARBA00030048"/>
    </source>
</evidence>